<dbReference type="InterPro" id="IPR040911">
    <property type="entry name" value="Exostosin_GT47"/>
</dbReference>
<accession>A0A8S3SX75</accession>
<dbReference type="InterPro" id="IPR004263">
    <property type="entry name" value="Exostosin"/>
</dbReference>
<organism evidence="4 5">
    <name type="scientific">Mytilus edulis</name>
    <name type="common">Blue mussel</name>
    <dbReference type="NCBI Taxonomy" id="6550"/>
    <lineage>
        <taxon>Eukaryota</taxon>
        <taxon>Metazoa</taxon>
        <taxon>Spiralia</taxon>
        <taxon>Lophotrochozoa</taxon>
        <taxon>Mollusca</taxon>
        <taxon>Bivalvia</taxon>
        <taxon>Autobranchia</taxon>
        <taxon>Pteriomorphia</taxon>
        <taxon>Mytilida</taxon>
        <taxon>Mytiloidea</taxon>
        <taxon>Mytilidae</taxon>
        <taxon>Mytilinae</taxon>
        <taxon>Mytilus</taxon>
    </lineage>
</organism>
<dbReference type="AlphaFoldDB" id="A0A8S3SX75"/>
<keyword evidence="4" id="KW-0808">Transferase</keyword>
<dbReference type="PANTHER" id="PTHR11062">
    <property type="entry name" value="EXOSTOSIN HEPARAN SULFATE GLYCOSYLTRANSFERASE -RELATED"/>
    <property type="match status" value="1"/>
</dbReference>
<gene>
    <name evidence="4" type="ORF">MEDL_36283</name>
</gene>
<evidence type="ECO:0000259" key="3">
    <source>
        <dbReference type="Pfam" id="PF03016"/>
    </source>
</evidence>
<evidence type="ECO:0000256" key="2">
    <source>
        <dbReference type="SAM" id="Phobius"/>
    </source>
</evidence>
<dbReference type="PANTHER" id="PTHR11062:SF281">
    <property type="entry name" value="EXOSTOSIN-LIKE 2"/>
    <property type="match status" value="1"/>
</dbReference>
<keyword evidence="5" id="KW-1185">Reference proteome</keyword>
<keyword evidence="2" id="KW-0472">Membrane</keyword>
<dbReference type="Proteomes" id="UP000683360">
    <property type="component" value="Unassembled WGS sequence"/>
</dbReference>
<dbReference type="GO" id="GO:0015012">
    <property type="term" value="P:heparan sulfate proteoglycan biosynthetic process"/>
    <property type="evidence" value="ECO:0007669"/>
    <property type="project" value="UniProtKB-ARBA"/>
</dbReference>
<dbReference type="Pfam" id="PF03016">
    <property type="entry name" value="Exostosin_GT47"/>
    <property type="match status" value="1"/>
</dbReference>
<keyword evidence="2" id="KW-1133">Transmembrane helix</keyword>
<evidence type="ECO:0000313" key="4">
    <source>
        <dbReference type="EMBL" id="CAG2222989.1"/>
    </source>
</evidence>
<reference evidence="4" key="1">
    <citation type="submission" date="2021-03" db="EMBL/GenBank/DDBJ databases">
        <authorList>
            <person name="Bekaert M."/>
        </authorList>
    </citation>
    <scope>NUCLEOTIDE SEQUENCE</scope>
</reference>
<feature type="transmembrane region" description="Helical" evidence="2">
    <location>
        <begin position="100"/>
        <end position="121"/>
    </location>
</feature>
<feature type="domain" description="Exostosin GT47" evidence="3">
    <location>
        <begin position="147"/>
        <end position="486"/>
    </location>
</feature>
<dbReference type="EMBL" id="CAJPWZ010001772">
    <property type="protein sequence ID" value="CAG2222989.1"/>
    <property type="molecule type" value="Genomic_DNA"/>
</dbReference>
<dbReference type="OrthoDB" id="1924787at2759"/>
<evidence type="ECO:0000256" key="1">
    <source>
        <dbReference type="ARBA" id="ARBA00010271"/>
    </source>
</evidence>
<proteinExistence type="inferred from homology"/>
<dbReference type="EC" id="2.4.1.-" evidence="4"/>
<sequence>MQGTDTIVHNQWTFDDGTPMTYFKWNKEWDEPTGNQGHVGIQIAYNFTWINNLPDDRLCKRVFSEMVQLNESVWKYVQEMNTYTESIGSNKFNCQYDSKMWWNTVFEILLVTFSVTMVTGMSDFLRVIYRKSLPADLKAGFKMDFPYKIYVYNLPPALNENIVKEITKTNHVTKGMMTASGLGREIAKMGKYEDMSIRDTFQFSLEVIMHQKMLNSPYRTLDPDAADFFYVPAYTALRCIVKDKDCQSCLFNRFLSALVSFLQQQPYFKEKRPHFSAIGKIHRELADFECPYLLYPVMKELTFFAIEKEAALEPGAGGNLLVHQAAQSLIVLPYPSYIHFTANTASVMGYGSQRTVFALLPVAHPEESTLSTKLSAQFNGSTSYSYGKYFRNYKHGQYDMIHVNTDARDNEIMIRKTISWMTHSTFCLHPPGESSTRRSFYDSILCGCIPVIFIDKAIPYAFPSSLDYSKFSVGIKQIDILQGKNIGDILRSINPSVVKQLQRNLDIISQRMQYSVPKANVPDAIDIALLELAKTIEDTENEKDEKKKLM</sequence>
<name>A0A8S3SX75_MYTED</name>
<comment type="caution">
    <text evidence="4">The sequence shown here is derived from an EMBL/GenBank/DDBJ whole genome shotgun (WGS) entry which is preliminary data.</text>
</comment>
<keyword evidence="2" id="KW-0812">Transmembrane</keyword>
<comment type="similarity">
    <text evidence="1">Belongs to the glycosyltransferase 47 family.</text>
</comment>
<dbReference type="GO" id="GO:0016757">
    <property type="term" value="F:glycosyltransferase activity"/>
    <property type="evidence" value="ECO:0007669"/>
    <property type="project" value="UniProtKB-KW"/>
</dbReference>
<keyword evidence="4" id="KW-0328">Glycosyltransferase</keyword>
<evidence type="ECO:0000313" key="5">
    <source>
        <dbReference type="Proteomes" id="UP000683360"/>
    </source>
</evidence>
<protein>
    <submittedName>
        <fullName evidence="4">MUR3</fullName>
        <ecNumber evidence="4">2.4.1.-</ecNumber>
    </submittedName>
</protein>